<dbReference type="OrthoDB" id="10248617at2759"/>
<evidence type="ECO:0000256" key="8">
    <source>
        <dbReference type="ARBA" id="ARBA00022679"/>
    </source>
</evidence>
<evidence type="ECO:0000256" key="4">
    <source>
        <dbReference type="ARBA" id="ARBA00012418"/>
    </source>
</evidence>
<dbReference type="AlphaFoldDB" id="A0A2V0NVU9"/>
<dbReference type="GO" id="GO:0003899">
    <property type="term" value="F:DNA-directed RNA polymerase activity"/>
    <property type="evidence" value="ECO:0007669"/>
    <property type="project" value="UniProtKB-EC"/>
</dbReference>
<organism evidence="15 16">
    <name type="scientific">Raphidocelis subcapitata</name>
    <dbReference type="NCBI Taxonomy" id="307507"/>
    <lineage>
        <taxon>Eukaryota</taxon>
        <taxon>Viridiplantae</taxon>
        <taxon>Chlorophyta</taxon>
        <taxon>core chlorophytes</taxon>
        <taxon>Chlorophyceae</taxon>
        <taxon>CS clade</taxon>
        <taxon>Sphaeropleales</taxon>
        <taxon>Selenastraceae</taxon>
        <taxon>Raphidocelis</taxon>
    </lineage>
</organism>
<evidence type="ECO:0000256" key="9">
    <source>
        <dbReference type="ARBA" id="ARBA00022695"/>
    </source>
</evidence>
<dbReference type="InterPro" id="IPR037033">
    <property type="entry name" value="DNA-dir_RNAP_su2_hyb_sf"/>
</dbReference>
<dbReference type="InterPro" id="IPR015712">
    <property type="entry name" value="DNA-dir_RNA_pol_su2"/>
</dbReference>
<keyword evidence="16" id="KW-1185">Reference proteome</keyword>
<dbReference type="Gene3D" id="2.40.270.10">
    <property type="entry name" value="DNA-directed RNA polymerase, subunit 2, domain 6"/>
    <property type="match status" value="1"/>
</dbReference>
<evidence type="ECO:0000313" key="16">
    <source>
        <dbReference type="Proteomes" id="UP000247498"/>
    </source>
</evidence>
<keyword evidence="8" id="KW-0808">Transferase</keyword>
<keyword evidence="6" id="KW-0150">Chloroplast</keyword>
<dbReference type="EMBL" id="BDRX01000008">
    <property type="protein sequence ID" value="GBF89067.1"/>
    <property type="molecule type" value="Genomic_DNA"/>
</dbReference>
<keyword evidence="5 15" id="KW-0240">DNA-directed RNA polymerase</keyword>
<dbReference type="PANTHER" id="PTHR20856">
    <property type="entry name" value="DNA-DIRECTED RNA POLYMERASE I SUBUNIT 2"/>
    <property type="match status" value="1"/>
</dbReference>
<dbReference type="InterPro" id="IPR007641">
    <property type="entry name" value="RNA_pol_Rpb2_7"/>
</dbReference>
<dbReference type="GO" id="GO:0032549">
    <property type="term" value="F:ribonucleoside binding"/>
    <property type="evidence" value="ECO:0007669"/>
    <property type="project" value="InterPro"/>
</dbReference>
<evidence type="ECO:0000256" key="10">
    <source>
        <dbReference type="ARBA" id="ARBA00023163"/>
    </source>
</evidence>
<gene>
    <name evidence="15" type="ORF">Rsub_01784</name>
</gene>
<comment type="caution">
    <text evidence="15">The sequence shown here is derived from an EMBL/GenBank/DDBJ whole genome shotgun (WGS) entry which is preliminary data.</text>
</comment>
<keyword evidence="7" id="KW-0934">Plastid</keyword>
<evidence type="ECO:0000259" key="14">
    <source>
        <dbReference type="Pfam" id="PF04560"/>
    </source>
</evidence>
<evidence type="ECO:0000256" key="3">
    <source>
        <dbReference type="ARBA" id="ARBA00006835"/>
    </source>
</evidence>
<dbReference type="InterPro" id="IPR007120">
    <property type="entry name" value="DNA-dir_RNAP_su2_dom"/>
</dbReference>
<sequence>MNPHGFPSRMTVGKLIELLGSKAAVLSGQWRYGTAFGEPSGLASRVEDLSAALVDAGYSYGGKDTLTSGLSGEPLEAYIFMGPVYYQKLKHMVLDKVGGEMERDCLIAYGASMLLLERLMISSDEFKAHVDTKSGLLGYFDADRGRAVSPIDGSSEHMATIRIPYACKLLFQELQAMNIVPRLRLADA</sequence>
<evidence type="ECO:0000256" key="1">
    <source>
        <dbReference type="ARBA" id="ARBA00004026"/>
    </source>
</evidence>
<dbReference type="InParanoid" id="A0A2V0NVU9"/>
<evidence type="ECO:0000256" key="12">
    <source>
        <dbReference type="ARBA" id="ARBA00032782"/>
    </source>
</evidence>
<keyword evidence="10" id="KW-0804">Transcription</keyword>
<comment type="subcellular location">
    <subcellularLocation>
        <location evidence="2">Plastid</location>
        <location evidence="2">Chloroplast</location>
    </subcellularLocation>
</comment>
<accession>A0A2V0NVU9</accession>
<dbReference type="Pfam" id="PF00562">
    <property type="entry name" value="RNA_pol_Rpb2_6"/>
    <property type="match status" value="1"/>
</dbReference>
<dbReference type="Gene3D" id="3.90.1800.10">
    <property type="entry name" value="RNA polymerase alpha subunit dimerisation domain"/>
    <property type="match status" value="1"/>
</dbReference>
<dbReference type="STRING" id="307507.A0A2V0NVU9"/>
<dbReference type="EC" id="2.7.7.6" evidence="4"/>
<evidence type="ECO:0000256" key="5">
    <source>
        <dbReference type="ARBA" id="ARBA00022478"/>
    </source>
</evidence>
<dbReference type="SUPFAM" id="SSF64484">
    <property type="entry name" value="beta and beta-prime subunits of DNA dependent RNA-polymerase"/>
    <property type="match status" value="1"/>
</dbReference>
<dbReference type="Pfam" id="PF04560">
    <property type="entry name" value="RNA_pol_Rpb2_7"/>
    <property type="match status" value="1"/>
</dbReference>
<comment type="similarity">
    <text evidence="3">Belongs to the RNA polymerase beta chain family.</text>
</comment>
<keyword evidence="9" id="KW-0548">Nucleotidyltransferase</keyword>
<dbReference type="Proteomes" id="UP000247498">
    <property type="component" value="Unassembled WGS sequence"/>
</dbReference>
<comment type="function">
    <text evidence="1">DNA-dependent RNA polymerase catalyzes the transcription of DNA into RNA using the four ribonucleoside triphosphates as substrates.</text>
</comment>
<proteinExistence type="inferred from homology"/>
<dbReference type="GO" id="GO:0003677">
    <property type="term" value="F:DNA binding"/>
    <property type="evidence" value="ECO:0007669"/>
    <property type="project" value="InterPro"/>
</dbReference>
<feature type="domain" description="DNA-directed RNA polymerase subunit 2 hybrid-binding" evidence="13">
    <location>
        <begin position="1"/>
        <end position="97"/>
    </location>
</feature>
<comment type="subunit">
    <text evidence="11">In plastids the minimal PEP RNA polymerase catalytic core is composed of four subunits: alpha, beta, beta', and beta''. When a (nuclear-encoded) sigma factor is associated with the core the holoenzyme is formed, which can initiate transcription.</text>
</comment>
<evidence type="ECO:0000256" key="7">
    <source>
        <dbReference type="ARBA" id="ARBA00022640"/>
    </source>
</evidence>
<reference evidence="15 16" key="1">
    <citation type="journal article" date="2018" name="Sci. Rep.">
        <title>Raphidocelis subcapitata (=Pseudokirchneriella subcapitata) provides an insight into genome evolution and environmental adaptations in the Sphaeropleales.</title>
        <authorList>
            <person name="Suzuki S."/>
            <person name="Yamaguchi H."/>
            <person name="Nakajima N."/>
            <person name="Kawachi M."/>
        </authorList>
    </citation>
    <scope>NUCLEOTIDE SEQUENCE [LARGE SCALE GENOMIC DNA]</scope>
    <source>
        <strain evidence="15 16">NIES-35</strain>
    </source>
</reference>
<dbReference type="GO" id="GO:0000428">
    <property type="term" value="C:DNA-directed RNA polymerase complex"/>
    <property type="evidence" value="ECO:0007669"/>
    <property type="project" value="UniProtKB-KW"/>
</dbReference>
<evidence type="ECO:0000256" key="2">
    <source>
        <dbReference type="ARBA" id="ARBA00004229"/>
    </source>
</evidence>
<protein>
    <recommendedName>
        <fullName evidence="4">DNA-directed RNA polymerase</fullName>
        <ecNumber evidence="4">2.7.7.6</ecNumber>
    </recommendedName>
    <alternativeName>
        <fullName evidence="12">PEP</fullName>
    </alternativeName>
</protein>
<dbReference type="GO" id="GO:0009507">
    <property type="term" value="C:chloroplast"/>
    <property type="evidence" value="ECO:0007669"/>
    <property type="project" value="UniProtKB-SubCell"/>
</dbReference>
<feature type="domain" description="RNA polymerase Rpb2" evidence="14">
    <location>
        <begin position="99"/>
        <end position="184"/>
    </location>
</feature>
<evidence type="ECO:0000256" key="6">
    <source>
        <dbReference type="ARBA" id="ARBA00022528"/>
    </source>
</evidence>
<evidence type="ECO:0000256" key="11">
    <source>
        <dbReference type="ARBA" id="ARBA00026088"/>
    </source>
</evidence>
<evidence type="ECO:0000313" key="15">
    <source>
        <dbReference type="EMBL" id="GBF89067.1"/>
    </source>
</evidence>
<dbReference type="GO" id="GO:0006351">
    <property type="term" value="P:DNA-templated transcription"/>
    <property type="evidence" value="ECO:0007669"/>
    <property type="project" value="InterPro"/>
</dbReference>
<evidence type="ECO:0000259" key="13">
    <source>
        <dbReference type="Pfam" id="PF00562"/>
    </source>
</evidence>
<name>A0A2V0NVU9_9CHLO</name>